<keyword evidence="3" id="KW-1185">Reference proteome</keyword>
<evidence type="ECO:0008006" key="4">
    <source>
        <dbReference type="Google" id="ProtNLM"/>
    </source>
</evidence>
<dbReference type="RefSeq" id="WP_226540731.1">
    <property type="nucleotide sequence ID" value="NZ_CP129014.1"/>
</dbReference>
<evidence type="ECO:0000313" key="2">
    <source>
        <dbReference type="EMBL" id="WLR44438.1"/>
    </source>
</evidence>
<gene>
    <name evidence="2" type="ORF">LC087_18825</name>
</gene>
<proteinExistence type="predicted"/>
<sequence>MKQLNIKLNETEDKDIIDYFEENKIPKSYLVKKLLRDHIGNNKGPTKKEIQQESTQDESKVVKDYANDINF</sequence>
<accession>A0ABY9K073</accession>
<dbReference type="EMBL" id="CP129014">
    <property type="protein sequence ID" value="WLR44438.1"/>
    <property type="molecule type" value="Genomic_DNA"/>
</dbReference>
<reference evidence="2 3" key="1">
    <citation type="submission" date="2023-06" db="EMBL/GenBank/DDBJ databases">
        <title>Five Gram-positive bacteria isolated from mangrove sediments in Shenzhen, Guangdong, China.</title>
        <authorList>
            <person name="Yu S."/>
            <person name="Zheng W."/>
            <person name="Huang Y."/>
        </authorList>
    </citation>
    <scope>NUCLEOTIDE SEQUENCE [LARGE SCALE GENOMIC DNA]</scope>
    <source>
        <strain evidence="2 3">SaN35-3</strain>
        <plasmid evidence="2 3">unnamed1</plasmid>
    </source>
</reference>
<evidence type="ECO:0000256" key="1">
    <source>
        <dbReference type="SAM" id="MobiDB-lite"/>
    </source>
</evidence>
<protein>
    <recommendedName>
        <fullName evidence="4">CopG family transcriptional regulator</fullName>
    </recommendedName>
</protein>
<dbReference type="Proteomes" id="UP001197974">
    <property type="component" value="Plasmid unnamed1"/>
</dbReference>
<keyword evidence="2" id="KW-0614">Plasmid</keyword>
<geneLocation type="plasmid" evidence="2 3">
    <name>unnamed1</name>
</geneLocation>
<evidence type="ECO:0000313" key="3">
    <source>
        <dbReference type="Proteomes" id="UP001197974"/>
    </source>
</evidence>
<feature type="region of interest" description="Disordered" evidence="1">
    <location>
        <begin position="40"/>
        <end position="59"/>
    </location>
</feature>
<organism evidence="2 3">
    <name type="scientific">Bacillus carboniphilus</name>
    <dbReference type="NCBI Taxonomy" id="86663"/>
    <lineage>
        <taxon>Bacteria</taxon>
        <taxon>Bacillati</taxon>
        <taxon>Bacillota</taxon>
        <taxon>Bacilli</taxon>
        <taxon>Bacillales</taxon>
        <taxon>Bacillaceae</taxon>
        <taxon>Bacillus</taxon>
    </lineage>
</organism>
<name>A0ABY9K073_9BACI</name>